<protein>
    <submittedName>
        <fullName evidence="1">Uncharacterized protein</fullName>
    </submittedName>
</protein>
<proteinExistence type="predicted"/>
<evidence type="ECO:0000313" key="1">
    <source>
        <dbReference type="EMBL" id="XCD07605.1"/>
    </source>
</evidence>
<name>A0AAU8B7W7_9CAUD</name>
<accession>A0AAU8B7W7</accession>
<reference evidence="1" key="1">
    <citation type="submission" date="2024-03" db="EMBL/GenBank/DDBJ databases">
        <title>Diverse circular DNA viruses in blood, oral, and fecal samples of captive lemurs.</title>
        <authorList>
            <person name="Paietta E.N."/>
            <person name="Kraberger S."/>
            <person name="Lund M.C."/>
            <person name="Custer J.M."/>
            <person name="Vargas K.M."/>
            <person name="Ehmke E.E."/>
            <person name="Yoder A.D."/>
            <person name="Varsani A."/>
        </authorList>
    </citation>
    <scope>NUCLEOTIDE SEQUENCE</scope>
    <source>
        <strain evidence="1">Duke_28FS_2</strain>
    </source>
</reference>
<organism evidence="1">
    <name type="scientific">Dulem virus 33</name>
    <dbReference type="NCBI Taxonomy" id="3145751"/>
    <lineage>
        <taxon>Viruses</taxon>
        <taxon>Duplodnaviria</taxon>
        <taxon>Heunggongvirae</taxon>
        <taxon>Uroviricota</taxon>
        <taxon>Caudoviricetes</taxon>
    </lineage>
</organism>
<sequence>MNQQSQVIYDSNRFDFVKHIKTSLSRAMRPALFQRGQSLKLLCIPYIKQFRLMQLGPLSNHSQSLIRKVAFQHFQCLNVDCTQILVIDNVKMRRVVFAAKEVHLYDHSVEPCDYRHLLTSFLNIVYHGIVIMSRD</sequence>
<dbReference type="EMBL" id="PP511792">
    <property type="protein sequence ID" value="XCD07605.1"/>
    <property type="molecule type" value="Genomic_DNA"/>
</dbReference>